<evidence type="ECO:0000313" key="2">
    <source>
        <dbReference type="EMBL" id="MEO3714006.1"/>
    </source>
</evidence>
<sequence>MTRRNPVLGLIPACLFLLLGCASAPNSSAPKPIDVGCPRVVQCRLPPSQPSTNVELLTETERLEQAWHDCAAQVDMIKRCQDRADQDAKSIKPS</sequence>
<gene>
    <name evidence="2" type="primary">lysC</name>
    <name evidence="2" type="ORF">ABDJ40_14670</name>
</gene>
<dbReference type="InterPro" id="IPR047737">
    <property type="entry name" value="LysC"/>
</dbReference>
<dbReference type="Proteomes" id="UP001462640">
    <property type="component" value="Unassembled WGS sequence"/>
</dbReference>
<comment type="caution">
    <text evidence="2">The sequence shown here is derived from an EMBL/GenBank/DDBJ whole genome shotgun (WGS) entry which is preliminary data.</text>
</comment>
<evidence type="ECO:0000256" key="1">
    <source>
        <dbReference type="SAM" id="SignalP"/>
    </source>
</evidence>
<dbReference type="RefSeq" id="WP_347610918.1">
    <property type="nucleotide sequence ID" value="NZ_JBDPZC010000006.1"/>
</dbReference>
<name>A0ABV0GG02_9BURK</name>
<reference evidence="2 3" key="1">
    <citation type="submission" date="2024-05" db="EMBL/GenBank/DDBJ databases">
        <title>Roseateles sp. 2.12 16S ribosomal RNA gene Genome sequencing and assembly.</title>
        <authorList>
            <person name="Woo H."/>
        </authorList>
    </citation>
    <scope>NUCLEOTIDE SEQUENCE [LARGE SCALE GENOMIC DNA]</scope>
    <source>
        <strain evidence="2 3">2.12</strain>
    </source>
</reference>
<dbReference type="PROSITE" id="PS51257">
    <property type="entry name" value="PROKAR_LIPOPROTEIN"/>
    <property type="match status" value="1"/>
</dbReference>
<proteinExistence type="predicted"/>
<dbReference type="InterPro" id="IPR058979">
    <property type="entry name" value="LysC-like"/>
</dbReference>
<organism evidence="2 3">
    <name type="scientific">Roseateles flavus</name>
    <dbReference type="NCBI Taxonomy" id="3149041"/>
    <lineage>
        <taxon>Bacteria</taxon>
        <taxon>Pseudomonadati</taxon>
        <taxon>Pseudomonadota</taxon>
        <taxon>Betaproteobacteria</taxon>
        <taxon>Burkholderiales</taxon>
        <taxon>Sphaerotilaceae</taxon>
        <taxon>Roseateles</taxon>
    </lineage>
</organism>
<keyword evidence="3" id="KW-1185">Reference proteome</keyword>
<feature type="signal peptide" evidence="1">
    <location>
        <begin position="1"/>
        <end position="24"/>
    </location>
</feature>
<keyword evidence="1" id="KW-0732">Signal</keyword>
<evidence type="ECO:0000313" key="3">
    <source>
        <dbReference type="Proteomes" id="UP001462640"/>
    </source>
</evidence>
<dbReference type="NCBIfam" id="NF038368">
    <property type="entry name" value="P2_Rz1"/>
    <property type="match status" value="1"/>
</dbReference>
<protein>
    <submittedName>
        <fullName evidence="2">Rz1-like lysis system protein LysC</fullName>
    </submittedName>
</protein>
<accession>A0ABV0GG02</accession>
<dbReference type="Pfam" id="PF23793">
    <property type="entry name" value="LysC"/>
    <property type="match status" value="1"/>
</dbReference>
<feature type="chain" id="PRO_5045177660" evidence="1">
    <location>
        <begin position="25"/>
        <end position="94"/>
    </location>
</feature>
<dbReference type="EMBL" id="JBDPZC010000006">
    <property type="protein sequence ID" value="MEO3714006.1"/>
    <property type="molecule type" value="Genomic_DNA"/>
</dbReference>